<evidence type="ECO:0000313" key="2">
    <source>
        <dbReference type="EMBL" id="CAL4800393.1"/>
    </source>
</evidence>
<dbReference type="AlphaFoldDB" id="A0A9P1DP95"/>
<dbReference type="EMBL" id="CAMXCT010005702">
    <property type="protein sequence ID" value="CAI4013081.1"/>
    <property type="molecule type" value="Genomic_DNA"/>
</dbReference>
<dbReference type="Proteomes" id="UP001152797">
    <property type="component" value="Unassembled WGS sequence"/>
</dbReference>
<protein>
    <submittedName>
        <fullName evidence="1">Uncharacterized protein</fullName>
    </submittedName>
</protein>
<proteinExistence type="predicted"/>
<reference evidence="2 3" key="2">
    <citation type="submission" date="2024-05" db="EMBL/GenBank/DDBJ databases">
        <authorList>
            <person name="Chen Y."/>
            <person name="Shah S."/>
            <person name="Dougan E. K."/>
            <person name="Thang M."/>
            <person name="Chan C."/>
        </authorList>
    </citation>
    <scope>NUCLEOTIDE SEQUENCE [LARGE SCALE GENOMIC DNA]</scope>
</reference>
<evidence type="ECO:0000313" key="3">
    <source>
        <dbReference type="Proteomes" id="UP001152797"/>
    </source>
</evidence>
<gene>
    <name evidence="1" type="ORF">C1SCF055_LOCUS38082</name>
</gene>
<organism evidence="1">
    <name type="scientific">Cladocopium goreaui</name>
    <dbReference type="NCBI Taxonomy" id="2562237"/>
    <lineage>
        <taxon>Eukaryota</taxon>
        <taxon>Sar</taxon>
        <taxon>Alveolata</taxon>
        <taxon>Dinophyceae</taxon>
        <taxon>Suessiales</taxon>
        <taxon>Symbiodiniaceae</taxon>
        <taxon>Cladocopium</taxon>
    </lineage>
</organism>
<dbReference type="EMBL" id="CAMXCT030005702">
    <property type="protein sequence ID" value="CAL4800393.1"/>
    <property type="molecule type" value="Genomic_DNA"/>
</dbReference>
<reference evidence="1" key="1">
    <citation type="submission" date="2022-10" db="EMBL/GenBank/DDBJ databases">
        <authorList>
            <person name="Chen Y."/>
            <person name="Dougan E. K."/>
            <person name="Chan C."/>
            <person name="Rhodes N."/>
            <person name="Thang M."/>
        </authorList>
    </citation>
    <scope>NUCLEOTIDE SEQUENCE</scope>
</reference>
<comment type="caution">
    <text evidence="1">The sequence shown here is derived from an EMBL/GenBank/DDBJ whole genome shotgun (WGS) entry which is preliminary data.</text>
</comment>
<feature type="non-terminal residue" evidence="1">
    <location>
        <position position="113"/>
    </location>
</feature>
<name>A0A9P1DP95_9DINO</name>
<accession>A0A9P1DP95</accession>
<dbReference type="EMBL" id="CAMXCT020005702">
    <property type="protein sequence ID" value="CAL1166456.1"/>
    <property type="molecule type" value="Genomic_DNA"/>
</dbReference>
<keyword evidence="3" id="KW-1185">Reference proteome</keyword>
<sequence>VACLPFYSTWTQPPTAPLELPRNMQQPANAQVPNINRVNAIVDAALDRRDVAAPRSQNQEKFGKTFERFSGEVSAEWSSSLRNNHRYEGIPFALTARRTLDYSKSRSGYGQTI</sequence>
<evidence type="ECO:0000313" key="1">
    <source>
        <dbReference type="EMBL" id="CAI4013081.1"/>
    </source>
</evidence>